<evidence type="ECO:0000313" key="2">
    <source>
        <dbReference type="EMBL" id="JAC93399.1"/>
    </source>
</evidence>
<accession>A0A090XB57</accession>
<reference evidence="2" key="1">
    <citation type="journal article" date="2015" name="PLoS Negl. Trop. Dis.">
        <title>Deep Sequencing Analysis of the Ixodes ricinus Haemocytome.</title>
        <authorList>
            <person name="Kotsyfakis M."/>
            <person name="Kopacek P."/>
            <person name="Franta Z."/>
            <person name="Pedra J.H."/>
            <person name="Ribeiro J.M."/>
        </authorList>
    </citation>
    <scope>NUCLEOTIDE SEQUENCE</scope>
</reference>
<keyword evidence="1" id="KW-0732">Signal</keyword>
<dbReference type="AlphaFoldDB" id="A0A090XB57"/>
<sequence>MRATKLLLILAFRFGVTEMSGQEFFNRALKAGVSAYSLDPIKMGFNYVINATLATVNMYQVTATGLATVHRRGENFIWVNNSGTSLEDQDSSAECHDRCSSKCYCRNNFYNDNENRSPCKHTPSSTGHQREKCGIKSGRFQDNGSRNCGSEVDKYRRLYLGLCGFATSHRNERQEFP</sequence>
<evidence type="ECO:0000256" key="1">
    <source>
        <dbReference type="SAM" id="SignalP"/>
    </source>
</evidence>
<proteinExistence type="evidence at transcript level"/>
<feature type="chain" id="PRO_5001866875" evidence="1">
    <location>
        <begin position="22"/>
        <end position="177"/>
    </location>
</feature>
<feature type="signal peptide" evidence="1">
    <location>
        <begin position="1"/>
        <end position="21"/>
    </location>
</feature>
<protein>
    <submittedName>
        <fullName evidence="2">Putative secreted protein</fullName>
    </submittedName>
</protein>
<name>A0A090XB57_IXORI</name>
<dbReference type="EMBL" id="GBIH01001311">
    <property type="protein sequence ID" value="JAC93399.1"/>
    <property type="molecule type" value="mRNA"/>
</dbReference>
<organism evidence="2">
    <name type="scientific">Ixodes ricinus</name>
    <name type="common">Common tick</name>
    <name type="synonym">Acarus ricinus</name>
    <dbReference type="NCBI Taxonomy" id="34613"/>
    <lineage>
        <taxon>Eukaryota</taxon>
        <taxon>Metazoa</taxon>
        <taxon>Ecdysozoa</taxon>
        <taxon>Arthropoda</taxon>
        <taxon>Chelicerata</taxon>
        <taxon>Arachnida</taxon>
        <taxon>Acari</taxon>
        <taxon>Parasitiformes</taxon>
        <taxon>Ixodida</taxon>
        <taxon>Ixodoidea</taxon>
        <taxon>Ixodidae</taxon>
        <taxon>Ixodinae</taxon>
        <taxon>Ixodes</taxon>
    </lineage>
</organism>